<accession>A0A7Y4LAI2</accession>
<sequence length="49" mass="5343">MSRSNSASVVATLMISVVLSKAQPSGEEVLCERSEASTRARSVGRYERR</sequence>
<name>A0A7Y4LAI2_9BURK</name>
<dbReference type="RefSeq" id="WP_171588995.1">
    <property type="nucleotide sequence ID" value="NZ_JABGBO010000007.1"/>
</dbReference>
<evidence type="ECO:0000256" key="1">
    <source>
        <dbReference type="SAM" id="MobiDB-lite"/>
    </source>
</evidence>
<evidence type="ECO:0000313" key="3">
    <source>
        <dbReference type="Proteomes" id="UP000541421"/>
    </source>
</evidence>
<proteinExistence type="predicted"/>
<feature type="region of interest" description="Disordered" evidence="1">
    <location>
        <begin position="23"/>
        <end position="49"/>
    </location>
</feature>
<reference evidence="2 3" key="1">
    <citation type="submission" date="2020-05" db="EMBL/GenBank/DDBJ databases">
        <authorList>
            <person name="Niu N."/>
        </authorList>
    </citation>
    <scope>NUCLEOTIDE SEQUENCE [LARGE SCALE GENOMIC DNA]</scope>
    <source>
        <strain evidence="2 3">LMG10982</strain>
    </source>
</reference>
<dbReference type="EMBL" id="JABGBO010000007">
    <property type="protein sequence ID" value="NOL50014.1"/>
    <property type="molecule type" value="Genomic_DNA"/>
</dbReference>
<evidence type="ECO:0000313" key="2">
    <source>
        <dbReference type="EMBL" id="NOL50014.1"/>
    </source>
</evidence>
<comment type="caution">
    <text evidence="2">The sequence shown here is derived from an EMBL/GenBank/DDBJ whole genome shotgun (WGS) entry which is preliminary data.</text>
</comment>
<dbReference type="AlphaFoldDB" id="A0A7Y4LAI2"/>
<dbReference type="Proteomes" id="UP000541421">
    <property type="component" value="Unassembled WGS sequence"/>
</dbReference>
<feature type="compositionally biased region" description="Basic and acidic residues" evidence="1">
    <location>
        <begin position="30"/>
        <end position="49"/>
    </location>
</feature>
<protein>
    <submittedName>
        <fullName evidence="2">Uncharacterized protein</fullName>
    </submittedName>
</protein>
<keyword evidence="3" id="KW-1185">Reference proteome</keyword>
<gene>
    <name evidence="2" type="ORF">HKX40_07675</name>
</gene>
<organism evidence="2 3">
    <name type="scientific">Pelistega europaea</name>
    <dbReference type="NCBI Taxonomy" id="106147"/>
    <lineage>
        <taxon>Bacteria</taxon>
        <taxon>Pseudomonadati</taxon>
        <taxon>Pseudomonadota</taxon>
        <taxon>Betaproteobacteria</taxon>
        <taxon>Burkholderiales</taxon>
        <taxon>Alcaligenaceae</taxon>
        <taxon>Pelistega</taxon>
    </lineage>
</organism>